<evidence type="ECO:0000313" key="2">
    <source>
        <dbReference type="EMBL" id="QDT53305.1"/>
    </source>
</evidence>
<dbReference type="Proteomes" id="UP000315700">
    <property type="component" value="Chromosome"/>
</dbReference>
<dbReference type="RefSeq" id="WP_197453902.1">
    <property type="nucleotide sequence ID" value="NZ_CP036271.1"/>
</dbReference>
<dbReference type="EMBL" id="CP036271">
    <property type="protein sequence ID" value="QDT53305.1"/>
    <property type="molecule type" value="Genomic_DNA"/>
</dbReference>
<keyword evidence="3" id="KW-1185">Reference proteome</keyword>
<organism evidence="2 3">
    <name type="scientific">Caulifigura coniformis</name>
    <dbReference type="NCBI Taxonomy" id="2527983"/>
    <lineage>
        <taxon>Bacteria</taxon>
        <taxon>Pseudomonadati</taxon>
        <taxon>Planctomycetota</taxon>
        <taxon>Planctomycetia</taxon>
        <taxon>Planctomycetales</taxon>
        <taxon>Planctomycetaceae</taxon>
        <taxon>Caulifigura</taxon>
    </lineage>
</organism>
<dbReference type="KEGG" id="ccos:Pan44_13210"/>
<reference evidence="2 3" key="1">
    <citation type="submission" date="2019-02" db="EMBL/GenBank/DDBJ databases">
        <title>Deep-cultivation of Planctomycetes and their phenomic and genomic characterization uncovers novel biology.</title>
        <authorList>
            <person name="Wiegand S."/>
            <person name="Jogler M."/>
            <person name="Boedeker C."/>
            <person name="Pinto D."/>
            <person name="Vollmers J."/>
            <person name="Rivas-Marin E."/>
            <person name="Kohn T."/>
            <person name="Peeters S.H."/>
            <person name="Heuer A."/>
            <person name="Rast P."/>
            <person name="Oberbeckmann S."/>
            <person name="Bunk B."/>
            <person name="Jeske O."/>
            <person name="Meyerdierks A."/>
            <person name="Storesund J.E."/>
            <person name="Kallscheuer N."/>
            <person name="Luecker S."/>
            <person name="Lage O.M."/>
            <person name="Pohl T."/>
            <person name="Merkel B.J."/>
            <person name="Hornburger P."/>
            <person name="Mueller R.-W."/>
            <person name="Bruemmer F."/>
            <person name="Labrenz M."/>
            <person name="Spormann A.M."/>
            <person name="Op den Camp H."/>
            <person name="Overmann J."/>
            <person name="Amann R."/>
            <person name="Jetten M.S.M."/>
            <person name="Mascher T."/>
            <person name="Medema M.H."/>
            <person name="Devos D.P."/>
            <person name="Kaster A.-K."/>
            <person name="Ovreas L."/>
            <person name="Rohde M."/>
            <person name="Galperin M.Y."/>
            <person name="Jogler C."/>
        </authorList>
    </citation>
    <scope>NUCLEOTIDE SEQUENCE [LARGE SCALE GENOMIC DNA]</scope>
    <source>
        <strain evidence="2 3">Pan44</strain>
    </source>
</reference>
<name>A0A517SB12_9PLAN</name>
<dbReference type="AlphaFoldDB" id="A0A517SB12"/>
<sequence>MNAWLEPERLEQGYVIVLPGIEGRSFLNRGIAAGLVDGGVPYGIEIYDWTDGPLWAIYNLRSRKLHARQALILKEKILAYRAEHPGRPVYLVGHSGGGALSLLAAEGLPEGTGVTGIVMIVPAISPGFPLERALAHVEQGIWNYRSIGDIVYLGALTTLFGTVDGRHAPAAGAVGFARPADPRLQEIAFRLEMLRDWNTGGHLSCTNRAFIRKWIAPLLLTHSG</sequence>
<keyword evidence="2" id="KW-0378">Hydrolase</keyword>
<dbReference type="SUPFAM" id="SSF53474">
    <property type="entry name" value="alpha/beta-Hydrolases"/>
    <property type="match status" value="2"/>
</dbReference>
<accession>A0A517SB12</accession>
<dbReference type="InParanoid" id="A0A517SB12"/>
<evidence type="ECO:0000259" key="1">
    <source>
        <dbReference type="Pfam" id="PF12697"/>
    </source>
</evidence>
<gene>
    <name evidence="2" type="ORF">Pan44_13210</name>
</gene>
<evidence type="ECO:0000313" key="3">
    <source>
        <dbReference type="Proteomes" id="UP000315700"/>
    </source>
</evidence>
<dbReference type="GO" id="GO:0016787">
    <property type="term" value="F:hydrolase activity"/>
    <property type="evidence" value="ECO:0007669"/>
    <property type="project" value="UniProtKB-KW"/>
</dbReference>
<dbReference type="InterPro" id="IPR029058">
    <property type="entry name" value="AB_hydrolase_fold"/>
</dbReference>
<dbReference type="Pfam" id="PF12697">
    <property type="entry name" value="Abhydrolase_6"/>
    <property type="match status" value="1"/>
</dbReference>
<feature type="domain" description="AB hydrolase-1" evidence="1">
    <location>
        <begin position="77"/>
        <end position="164"/>
    </location>
</feature>
<proteinExistence type="predicted"/>
<dbReference type="Gene3D" id="3.40.50.1820">
    <property type="entry name" value="alpha/beta hydrolase"/>
    <property type="match status" value="1"/>
</dbReference>
<dbReference type="InterPro" id="IPR000073">
    <property type="entry name" value="AB_hydrolase_1"/>
</dbReference>
<protein>
    <submittedName>
        <fullName evidence="2">Alpha/beta hydrolase family protein</fullName>
    </submittedName>
</protein>